<proteinExistence type="predicted"/>
<accession>A0A6J5PUA9</accession>
<reference evidence="1" key="1">
    <citation type="submission" date="2020-05" db="EMBL/GenBank/DDBJ databases">
        <authorList>
            <person name="Chiriac C."/>
            <person name="Salcher M."/>
            <person name="Ghai R."/>
            <person name="Kavagutti S V."/>
        </authorList>
    </citation>
    <scope>NUCLEOTIDE SEQUENCE</scope>
</reference>
<protein>
    <submittedName>
        <fullName evidence="1">Uncharacterized protein</fullName>
    </submittedName>
</protein>
<dbReference type="EMBL" id="LR796886">
    <property type="protein sequence ID" value="CAB4172658.1"/>
    <property type="molecule type" value="Genomic_DNA"/>
</dbReference>
<organism evidence="1">
    <name type="scientific">uncultured Caudovirales phage</name>
    <dbReference type="NCBI Taxonomy" id="2100421"/>
    <lineage>
        <taxon>Viruses</taxon>
        <taxon>Duplodnaviria</taxon>
        <taxon>Heunggongvirae</taxon>
        <taxon>Uroviricota</taxon>
        <taxon>Caudoviricetes</taxon>
        <taxon>Peduoviridae</taxon>
        <taxon>Maltschvirus</taxon>
        <taxon>Maltschvirus maltsch</taxon>
    </lineage>
</organism>
<evidence type="ECO:0000313" key="1">
    <source>
        <dbReference type="EMBL" id="CAB4172658.1"/>
    </source>
</evidence>
<gene>
    <name evidence="1" type="ORF">UFOVP934_41</name>
</gene>
<sequence>MSFGIPVRNGLGLGLLASTSLATGNIGYGPSGNGLVWGASNYLVWGAGNFLTWG</sequence>
<name>A0A6J5PUA9_9CAUD</name>